<name>A0A6M3IIC2_9ZZZZ</name>
<reference evidence="1" key="1">
    <citation type="submission" date="2020-03" db="EMBL/GenBank/DDBJ databases">
        <title>The deep terrestrial virosphere.</title>
        <authorList>
            <person name="Holmfeldt K."/>
            <person name="Nilsson E."/>
            <person name="Simone D."/>
            <person name="Lopez-Fernandez M."/>
            <person name="Wu X."/>
            <person name="de Brujin I."/>
            <person name="Lundin D."/>
            <person name="Andersson A."/>
            <person name="Bertilsson S."/>
            <person name="Dopson M."/>
        </authorList>
    </citation>
    <scope>NUCLEOTIDE SEQUENCE</scope>
    <source>
        <strain evidence="1">MM415B01710</strain>
    </source>
</reference>
<accession>A0A6M3IIC2</accession>
<sequence>MPNGVDNFVDIHTKRKAHLTAVMFDTIKMAQPLYKEVFRMEPAGTKGLFENESQASGFGNLGVHTELTESPTDQLYPGYTTTWTFVEYSLLYRYSERMLRHDMDGLLKKAVKNLAFAPLDHIDTTFWNHLNNAYSSTDAPDGSYLISTAHINHRNETVANRLTNGIDFGYGNFQLLANLIRKAKDHSGYRYLSFPSNVLLVGPVELDWAFHEVFPTKEASIYRPDSENMASNVNRMLYNPKIVTTPKITDIDAWFICAGKEMNEIKGKMSNNIRIQHEDKDISTGAYEVMVDLEYDTAIGDYLGWWGSPGQ</sequence>
<protein>
    <submittedName>
        <fullName evidence="1">Putative structural protein</fullName>
    </submittedName>
</protein>
<evidence type="ECO:0000313" key="1">
    <source>
        <dbReference type="EMBL" id="QJA57131.1"/>
    </source>
</evidence>
<gene>
    <name evidence="1" type="ORF">MM415B01710_0015</name>
</gene>
<proteinExistence type="predicted"/>
<dbReference type="AlphaFoldDB" id="A0A6M3IIC2"/>
<organism evidence="1">
    <name type="scientific">viral metagenome</name>
    <dbReference type="NCBI Taxonomy" id="1070528"/>
    <lineage>
        <taxon>unclassified sequences</taxon>
        <taxon>metagenomes</taxon>
        <taxon>organismal metagenomes</taxon>
    </lineage>
</organism>
<dbReference type="EMBL" id="MT141255">
    <property type="protein sequence ID" value="QJA57131.1"/>
    <property type="molecule type" value="Genomic_DNA"/>
</dbReference>